<keyword evidence="3" id="KW-0813">Transport</keyword>
<comment type="caution">
    <text evidence="6">The sequence shown here is derived from an EMBL/GenBank/DDBJ whole genome shotgun (WGS) entry which is preliminary data.</text>
</comment>
<comment type="similarity">
    <text evidence="2">Belongs to the bacterial solute-binding protein 5 family.</text>
</comment>
<sequence length="517" mass="56223">MADTRDLPASRRDVLVGALALGGAAVLGTAGPVRAAAATTLRVATGEADGVKGTLDPAYGNNDNDAVRAGLVYERLVVPDESFAPQPQLALSWKPDADGRVWTFALRQGVKFQDGSPFTARDVIYTFRRLVDPKTASAAAAVLSQIDPDGIRALDDHTVEFRLHAPVVEFPLQIANRFTAIVREGQTSEQLRTAGIGTGPFKVETYVPGEEPAIFVRNEHYWQPGRPRVDRVELRAIPEPSSRIAALLAGQVDIVTELPALGLQRLEASPDVKIQSARSSFWHGLAAFTDVPPFDDVRVRKALKLVVDREQYLKAIVGTRGTVAYDTPVPPWQTYGLPETPFKRDVAAAKALLAEAGHADGLDLDLHTSAADVGLVQIATLFKAQAAAAGIRVNIIQAPAADYWTNIWLKKPFVATGWNGRAADEALALEFLSTAEWNETHWRNKAFDDLVFEARKTLDETARTELYHKAQRLIQEDGGALVLIYADLVGATRANVRGYRVHPQKVTFDFSDVSIGA</sequence>
<dbReference type="RefSeq" id="WP_307277643.1">
    <property type="nucleotide sequence ID" value="NZ_JAUSVX010000010.1"/>
</dbReference>
<dbReference type="Pfam" id="PF00496">
    <property type="entry name" value="SBP_bac_5"/>
    <property type="match status" value="1"/>
</dbReference>
<dbReference type="InterPro" id="IPR006311">
    <property type="entry name" value="TAT_signal"/>
</dbReference>
<evidence type="ECO:0000256" key="1">
    <source>
        <dbReference type="ARBA" id="ARBA00004418"/>
    </source>
</evidence>
<keyword evidence="7" id="KW-1185">Reference proteome</keyword>
<comment type="subcellular location">
    <subcellularLocation>
        <location evidence="1">Periplasm</location>
    </subcellularLocation>
</comment>
<gene>
    <name evidence="6" type="ORF">QO011_004860</name>
</gene>
<dbReference type="SUPFAM" id="SSF53850">
    <property type="entry name" value="Periplasmic binding protein-like II"/>
    <property type="match status" value="1"/>
</dbReference>
<feature type="domain" description="Solute-binding protein family 5" evidence="5">
    <location>
        <begin position="85"/>
        <end position="432"/>
    </location>
</feature>
<dbReference type="EMBL" id="JAUSVX010000010">
    <property type="protein sequence ID" value="MDQ0471833.1"/>
    <property type="molecule type" value="Genomic_DNA"/>
</dbReference>
<dbReference type="PANTHER" id="PTHR30290:SF10">
    <property type="entry name" value="PERIPLASMIC OLIGOPEPTIDE-BINDING PROTEIN-RELATED"/>
    <property type="match status" value="1"/>
</dbReference>
<evidence type="ECO:0000313" key="7">
    <source>
        <dbReference type="Proteomes" id="UP001242480"/>
    </source>
</evidence>
<dbReference type="InterPro" id="IPR000914">
    <property type="entry name" value="SBP_5_dom"/>
</dbReference>
<evidence type="ECO:0000256" key="4">
    <source>
        <dbReference type="ARBA" id="ARBA00022729"/>
    </source>
</evidence>
<evidence type="ECO:0000256" key="2">
    <source>
        <dbReference type="ARBA" id="ARBA00005695"/>
    </source>
</evidence>
<name>A0ABU0JC27_9HYPH</name>
<dbReference type="Proteomes" id="UP001242480">
    <property type="component" value="Unassembled WGS sequence"/>
</dbReference>
<dbReference type="CDD" id="cd08503">
    <property type="entry name" value="PBP2_NikA_DppA_OppA_like_17"/>
    <property type="match status" value="1"/>
</dbReference>
<dbReference type="InterPro" id="IPR039424">
    <property type="entry name" value="SBP_5"/>
</dbReference>
<accession>A0ABU0JC27</accession>
<dbReference type="PIRSF" id="PIRSF002741">
    <property type="entry name" value="MppA"/>
    <property type="match status" value="1"/>
</dbReference>
<proteinExistence type="inferred from homology"/>
<dbReference type="Gene3D" id="3.90.76.10">
    <property type="entry name" value="Dipeptide-binding Protein, Domain 1"/>
    <property type="match status" value="1"/>
</dbReference>
<dbReference type="InterPro" id="IPR030678">
    <property type="entry name" value="Peptide/Ni-bd"/>
</dbReference>
<dbReference type="PROSITE" id="PS51318">
    <property type="entry name" value="TAT"/>
    <property type="match status" value="1"/>
</dbReference>
<protein>
    <submittedName>
        <fullName evidence="6">Peptide/nickel transport system substrate-binding protein</fullName>
    </submittedName>
</protein>
<keyword evidence="4" id="KW-0732">Signal</keyword>
<organism evidence="6 7">
    <name type="scientific">Labrys wisconsinensis</name>
    <dbReference type="NCBI Taxonomy" id="425677"/>
    <lineage>
        <taxon>Bacteria</taxon>
        <taxon>Pseudomonadati</taxon>
        <taxon>Pseudomonadota</taxon>
        <taxon>Alphaproteobacteria</taxon>
        <taxon>Hyphomicrobiales</taxon>
        <taxon>Xanthobacteraceae</taxon>
        <taxon>Labrys</taxon>
    </lineage>
</organism>
<reference evidence="6 7" key="1">
    <citation type="submission" date="2023-07" db="EMBL/GenBank/DDBJ databases">
        <title>Genomic Encyclopedia of Type Strains, Phase IV (KMG-IV): sequencing the most valuable type-strain genomes for metagenomic binning, comparative biology and taxonomic classification.</title>
        <authorList>
            <person name="Goeker M."/>
        </authorList>
    </citation>
    <scope>NUCLEOTIDE SEQUENCE [LARGE SCALE GENOMIC DNA]</scope>
    <source>
        <strain evidence="6 7">DSM 19619</strain>
    </source>
</reference>
<dbReference type="Gene3D" id="3.10.105.10">
    <property type="entry name" value="Dipeptide-binding Protein, Domain 3"/>
    <property type="match status" value="1"/>
</dbReference>
<evidence type="ECO:0000256" key="3">
    <source>
        <dbReference type="ARBA" id="ARBA00022448"/>
    </source>
</evidence>
<dbReference type="PANTHER" id="PTHR30290">
    <property type="entry name" value="PERIPLASMIC BINDING COMPONENT OF ABC TRANSPORTER"/>
    <property type="match status" value="1"/>
</dbReference>
<dbReference type="Gene3D" id="3.40.190.10">
    <property type="entry name" value="Periplasmic binding protein-like II"/>
    <property type="match status" value="1"/>
</dbReference>
<evidence type="ECO:0000313" key="6">
    <source>
        <dbReference type="EMBL" id="MDQ0471833.1"/>
    </source>
</evidence>
<evidence type="ECO:0000259" key="5">
    <source>
        <dbReference type="Pfam" id="PF00496"/>
    </source>
</evidence>